<feature type="compositionally biased region" description="Basic and acidic residues" evidence="1">
    <location>
        <begin position="96"/>
        <end position="106"/>
    </location>
</feature>
<feature type="region of interest" description="Disordered" evidence="1">
    <location>
        <begin position="1"/>
        <end position="48"/>
    </location>
</feature>
<evidence type="ECO:0000313" key="3">
    <source>
        <dbReference type="Proteomes" id="UP001221757"/>
    </source>
</evidence>
<dbReference type="EMBL" id="JARKIE010000225">
    <property type="protein sequence ID" value="KAJ7664219.1"/>
    <property type="molecule type" value="Genomic_DNA"/>
</dbReference>
<comment type="caution">
    <text evidence="2">The sequence shown here is derived from an EMBL/GenBank/DDBJ whole genome shotgun (WGS) entry which is preliminary data.</text>
</comment>
<reference evidence="2" key="1">
    <citation type="submission" date="2023-03" db="EMBL/GenBank/DDBJ databases">
        <title>Massive genome expansion in bonnet fungi (Mycena s.s.) driven by repeated elements and novel gene families across ecological guilds.</title>
        <authorList>
            <consortium name="Lawrence Berkeley National Laboratory"/>
            <person name="Harder C.B."/>
            <person name="Miyauchi S."/>
            <person name="Viragh M."/>
            <person name="Kuo A."/>
            <person name="Thoen E."/>
            <person name="Andreopoulos B."/>
            <person name="Lu D."/>
            <person name="Skrede I."/>
            <person name="Drula E."/>
            <person name="Henrissat B."/>
            <person name="Morin E."/>
            <person name="Kohler A."/>
            <person name="Barry K."/>
            <person name="LaButti K."/>
            <person name="Morin E."/>
            <person name="Salamov A."/>
            <person name="Lipzen A."/>
            <person name="Mereny Z."/>
            <person name="Hegedus B."/>
            <person name="Baldrian P."/>
            <person name="Stursova M."/>
            <person name="Weitz H."/>
            <person name="Taylor A."/>
            <person name="Grigoriev I.V."/>
            <person name="Nagy L.G."/>
            <person name="Martin F."/>
            <person name="Kauserud H."/>
        </authorList>
    </citation>
    <scope>NUCLEOTIDE SEQUENCE</scope>
    <source>
        <strain evidence="2">CBHHK067</strain>
    </source>
</reference>
<feature type="compositionally biased region" description="Basic and acidic residues" evidence="1">
    <location>
        <begin position="18"/>
        <end position="31"/>
    </location>
</feature>
<protein>
    <submittedName>
        <fullName evidence="2">Uncharacterized protein</fullName>
    </submittedName>
</protein>
<dbReference type="Proteomes" id="UP001221757">
    <property type="component" value="Unassembled WGS sequence"/>
</dbReference>
<feature type="region of interest" description="Disordered" evidence="1">
    <location>
        <begin position="87"/>
        <end position="118"/>
    </location>
</feature>
<sequence>MYTSPVWRTRAGLRKGKRASERDERGSDKHWAMQLESAGAEEEEEKKVQEEPLPTFLLAVVNFLADAGPRTHSPLTRIWSDVHRRRGATLRGGPDAGKKDQGEGKAEQLPPSRHSYRPRIPPRHTLPVWLSARTRRRWPLAVFRYPDILRALTLCVRIDTKLTSPLPVSSAAASCQFLSTSVCTRAAGIGEYSGWREGSSAGGVCGEEGAGWRTAEMGAGHVSSSATRSLRLNSDTDTAMEHTRGLREAHRRRAEVAGSVSIVAGLDSRAAPRIHCSLTPLWLRRSARPDGSSLGGGHLGREQMGFGASRATTSRLPLDPDSQPTSAPRIDLILECDILASSITAAAYYSPLPPLRASDSQTIAHHYLLSSEPAALLPVRAPGCLTSSSWRGMLALRTYTRMGRLGRMCGLMLEEDTENARGGVCVVSDGLPSATSSSPQRPLGSLRPQVAWRPNDGMELATSLSPVPPSRQPRFPRHEDGRARAHAGLARVCGPPLEEGAVAVGCLMSIRSESDTENARGGVCVVSDGLPSATSSSPQRPMARSILQAQSGAEAERRHVSLLDGWGYIDVSANGLGYDVPSRPTFSSAPHTTPSFSTASRRLVRGRGEFVEAFAERTSPPPSLWVTYSPDFGGMAPCGLGGAHEYVGDVVAASNALIPIRSQPTAVARVLPVRSLRLASRAHFSLHGGMDGGLRT</sequence>
<evidence type="ECO:0000313" key="2">
    <source>
        <dbReference type="EMBL" id="KAJ7664219.1"/>
    </source>
</evidence>
<dbReference type="AlphaFoldDB" id="A0AAD7CY77"/>
<organism evidence="2 3">
    <name type="scientific">Mycena rosella</name>
    <name type="common">Pink bonnet</name>
    <name type="synonym">Agaricus rosellus</name>
    <dbReference type="NCBI Taxonomy" id="1033263"/>
    <lineage>
        <taxon>Eukaryota</taxon>
        <taxon>Fungi</taxon>
        <taxon>Dikarya</taxon>
        <taxon>Basidiomycota</taxon>
        <taxon>Agaricomycotina</taxon>
        <taxon>Agaricomycetes</taxon>
        <taxon>Agaricomycetidae</taxon>
        <taxon>Agaricales</taxon>
        <taxon>Marasmiineae</taxon>
        <taxon>Mycenaceae</taxon>
        <taxon>Mycena</taxon>
    </lineage>
</organism>
<evidence type="ECO:0000256" key="1">
    <source>
        <dbReference type="SAM" id="MobiDB-lite"/>
    </source>
</evidence>
<gene>
    <name evidence="2" type="ORF">B0H17DRAFT_1211392</name>
</gene>
<keyword evidence="3" id="KW-1185">Reference proteome</keyword>
<name>A0AAD7CY77_MYCRO</name>
<proteinExistence type="predicted"/>
<accession>A0AAD7CY77</accession>